<feature type="non-terminal residue" evidence="3">
    <location>
        <position position="223"/>
    </location>
</feature>
<feature type="compositionally biased region" description="Low complexity" evidence="2">
    <location>
        <begin position="65"/>
        <end position="78"/>
    </location>
</feature>
<evidence type="ECO:0000313" key="3">
    <source>
        <dbReference type="EMBL" id="KAK4099185.1"/>
    </source>
</evidence>
<evidence type="ECO:0000256" key="1">
    <source>
        <dbReference type="SAM" id="Coils"/>
    </source>
</evidence>
<dbReference type="EMBL" id="MU863651">
    <property type="protein sequence ID" value="KAK4099185.1"/>
    <property type="molecule type" value="Genomic_DNA"/>
</dbReference>
<dbReference type="AlphaFoldDB" id="A0AAN6PZY1"/>
<reference evidence="3" key="2">
    <citation type="submission" date="2023-05" db="EMBL/GenBank/DDBJ databases">
        <authorList>
            <consortium name="Lawrence Berkeley National Laboratory"/>
            <person name="Steindorff A."/>
            <person name="Hensen N."/>
            <person name="Bonometti L."/>
            <person name="Westerberg I."/>
            <person name="Brannstrom I.O."/>
            <person name="Guillou S."/>
            <person name="Cros-Aarteil S."/>
            <person name="Calhoun S."/>
            <person name="Haridas S."/>
            <person name="Kuo A."/>
            <person name="Mondo S."/>
            <person name="Pangilinan J."/>
            <person name="Riley R."/>
            <person name="Labutti K."/>
            <person name="Andreopoulos B."/>
            <person name="Lipzen A."/>
            <person name="Chen C."/>
            <person name="Yanf M."/>
            <person name="Daum C."/>
            <person name="Ng V."/>
            <person name="Clum A."/>
            <person name="Ohm R."/>
            <person name="Martin F."/>
            <person name="Silar P."/>
            <person name="Natvig D."/>
            <person name="Lalanne C."/>
            <person name="Gautier V."/>
            <person name="Ament-Velasquez S.L."/>
            <person name="Kruys A."/>
            <person name="Hutchinson M.I."/>
            <person name="Powell A.J."/>
            <person name="Barry K."/>
            <person name="Miller A.N."/>
            <person name="Grigoriev I.V."/>
            <person name="Debuchy R."/>
            <person name="Gladieux P."/>
            <person name="Thoren M.H."/>
            <person name="Johannesson H."/>
        </authorList>
    </citation>
    <scope>NUCLEOTIDE SEQUENCE</scope>
    <source>
        <strain evidence="3">CBS 757.83</strain>
    </source>
</reference>
<feature type="coiled-coil region" evidence="1">
    <location>
        <begin position="8"/>
        <end position="49"/>
    </location>
</feature>
<evidence type="ECO:0000313" key="4">
    <source>
        <dbReference type="Proteomes" id="UP001305647"/>
    </source>
</evidence>
<comment type="caution">
    <text evidence="3">The sequence shown here is derived from an EMBL/GenBank/DDBJ whole genome shotgun (WGS) entry which is preliminary data.</text>
</comment>
<keyword evidence="1" id="KW-0175">Coiled coil</keyword>
<keyword evidence="4" id="KW-1185">Reference proteome</keyword>
<organism evidence="3 4">
    <name type="scientific">Parathielavia hyrcaniae</name>
    <dbReference type="NCBI Taxonomy" id="113614"/>
    <lineage>
        <taxon>Eukaryota</taxon>
        <taxon>Fungi</taxon>
        <taxon>Dikarya</taxon>
        <taxon>Ascomycota</taxon>
        <taxon>Pezizomycotina</taxon>
        <taxon>Sordariomycetes</taxon>
        <taxon>Sordariomycetidae</taxon>
        <taxon>Sordariales</taxon>
        <taxon>Chaetomiaceae</taxon>
        <taxon>Parathielavia</taxon>
    </lineage>
</organism>
<reference evidence="3" key="1">
    <citation type="journal article" date="2023" name="Mol. Phylogenet. Evol.">
        <title>Genome-scale phylogeny and comparative genomics of the fungal order Sordariales.</title>
        <authorList>
            <person name="Hensen N."/>
            <person name="Bonometti L."/>
            <person name="Westerberg I."/>
            <person name="Brannstrom I.O."/>
            <person name="Guillou S."/>
            <person name="Cros-Aarteil S."/>
            <person name="Calhoun S."/>
            <person name="Haridas S."/>
            <person name="Kuo A."/>
            <person name="Mondo S."/>
            <person name="Pangilinan J."/>
            <person name="Riley R."/>
            <person name="LaButti K."/>
            <person name="Andreopoulos B."/>
            <person name="Lipzen A."/>
            <person name="Chen C."/>
            <person name="Yan M."/>
            <person name="Daum C."/>
            <person name="Ng V."/>
            <person name="Clum A."/>
            <person name="Steindorff A."/>
            <person name="Ohm R.A."/>
            <person name="Martin F."/>
            <person name="Silar P."/>
            <person name="Natvig D.O."/>
            <person name="Lalanne C."/>
            <person name="Gautier V."/>
            <person name="Ament-Velasquez S.L."/>
            <person name="Kruys A."/>
            <person name="Hutchinson M.I."/>
            <person name="Powell A.J."/>
            <person name="Barry K."/>
            <person name="Miller A.N."/>
            <person name="Grigoriev I.V."/>
            <person name="Debuchy R."/>
            <person name="Gladieux P."/>
            <person name="Hiltunen Thoren M."/>
            <person name="Johannesson H."/>
        </authorList>
    </citation>
    <scope>NUCLEOTIDE SEQUENCE</scope>
    <source>
        <strain evidence="3">CBS 757.83</strain>
    </source>
</reference>
<evidence type="ECO:0000256" key="2">
    <source>
        <dbReference type="SAM" id="MobiDB-lite"/>
    </source>
</evidence>
<sequence>MQFRNIMAEELAKMTAQLTEELSQAREQLTRACRELDDTRLQLQAMKEAQEGPLARSAYSDVARRTPPASIPTPASSTGRAATPEPAICTADMTRVPEEHIGEATPVALRKLIENEMRAPGDQPKWRCVAVTRDRGNINRIRILGRNEEEVKKIKDIMEAKKTPGARVLRDQLYPVKVDNVNRTAVIDHEGRVLPGATEALSQENEVQIAKMAWLSRMDTEKE</sequence>
<feature type="region of interest" description="Disordered" evidence="2">
    <location>
        <begin position="52"/>
        <end position="83"/>
    </location>
</feature>
<name>A0AAN6PZY1_9PEZI</name>
<protein>
    <submittedName>
        <fullName evidence="3">Uncharacterized protein</fullName>
    </submittedName>
</protein>
<dbReference type="Proteomes" id="UP001305647">
    <property type="component" value="Unassembled WGS sequence"/>
</dbReference>
<accession>A0AAN6PZY1</accession>
<gene>
    <name evidence="3" type="ORF">N658DRAFT_170479</name>
</gene>
<proteinExistence type="predicted"/>